<dbReference type="Gene3D" id="3.40.50.1820">
    <property type="entry name" value="alpha/beta hydrolase"/>
    <property type="match status" value="1"/>
</dbReference>
<dbReference type="RefSeq" id="WP_268042108.1">
    <property type="nucleotide sequence ID" value="NZ_CP104064.1"/>
</dbReference>
<sequence>MRTSAYWRRLLGFTVASALFVIPFRFLIVNAVVDPSAVENAKPNQEVTSTNSTGGVYDGVLMKMSDLSYADLNPYRHQTLGDLESLSAKYKGPSGVYKQVEYVDNHDWHIPYPAANQLFFSDMKDWRIIATDDEETEVGFYAVAYQKGNTIVIAYRGTNDVADLLSDAGIYLQVSEWIDQLAPAQHFVDQVRSSLPQGQYQVVFTGHSMGAWLAQRMYVTYLNKYPAWHVAGATVFDSIGTHFHPDVSGVTHVKDYRYQGDVFSHYGSSLGQEIEVKDPTPGQSLYDKHQMHDFYPYFYPVHSAQLRQSTTVVV</sequence>
<gene>
    <name evidence="1" type="ORF">NZD86_12625</name>
</gene>
<organism evidence="1 2">
    <name type="scientific">Alicyclobacillus dauci</name>
    <dbReference type="NCBI Taxonomy" id="1475485"/>
    <lineage>
        <taxon>Bacteria</taxon>
        <taxon>Bacillati</taxon>
        <taxon>Bacillota</taxon>
        <taxon>Bacilli</taxon>
        <taxon>Bacillales</taxon>
        <taxon>Alicyclobacillaceae</taxon>
        <taxon>Alicyclobacillus</taxon>
    </lineage>
</organism>
<dbReference type="Proteomes" id="UP001164803">
    <property type="component" value="Chromosome"/>
</dbReference>
<protein>
    <submittedName>
        <fullName evidence="1">DUF2974 domain-containing protein</fullName>
    </submittedName>
</protein>
<name>A0ABY6YXC2_9BACL</name>
<keyword evidence="2" id="KW-1185">Reference proteome</keyword>
<accession>A0ABY6YXC2</accession>
<dbReference type="InterPro" id="IPR029058">
    <property type="entry name" value="AB_hydrolase_fold"/>
</dbReference>
<reference evidence="1" key="1">
    <citation type="submission" date="2022-08" db="EMBL/GenBank/DDBJ databases">
        <title>Alicyclobacillus dauci DSM2870, complete genome.</title>
        <authorList>
            <person name="Wang Q."/>
            <person name="Cai R."/>
            <person name="Wang Z."/>
        </authorList>
    </citation>
    <scope>NUCLEOTIDE SEQUENCE</scope>
    <source>
        <strain evidence="1">DSM 28700</strain>
    </source>
</reference>
<dbReference type="Pfam" id="PF26363">
    <property type="entry name" value="Phospholipase-like"/>
    <property type="match status" value="1"/>
</dbReference>
<proteinExistence type="predicted"/>
<evidence type="ECO:0000313" key="1">
    <source>
        <dbReference type="EMBL" id="WAH35161.1"/>
    </source>
</evidence>
<dbReference type="SUPFAM" id="SSF53474">
    <property type="entry name" value="alpha/beta-Hydrolases"/>
    <property type="match status" value="1"/>
</dbReference>
<dbReference type="EMBL" id="CP104064">
    <property type="protein sequence ID" value="WAH35161.1"/>
    <property type="molecule type" value="Genomic_DNA"/>
</dbReference>
<evidence type="ECO:0000313" key="2">
    <source>
        <dbReference type="Proteomes" id="UP001164803"/>
    </source>
</evidence>